<dbReference type="SUPFAM" id="SSF48452">
    <property type="entry name" value="TPR-like"/>
    <property type="match status" value="4"/>
</dbReference>
<evidence type="ECO:0000256" key="2">
    <source>
        <dbReference type="ARBA" id="ARBA00022803"/>
    </source>
</evidence>
<dbReference type="Pfam" id="PF13432">
    <property type="entry name" value="TPR_16"/>
    <property type="match status" value="3"/>
</dbReference>
<keyword evidence="2 3" id="KW-0802">TPR repeat</keyword>
<dbReference type="NCBIfam" id="TIGR02917">
    <property type="entry name" value="PEP_TPR_lipo"/>
    <property type="match status" value="1"/>
</dbReference>
<dbReference type="PROSITE" id="PS50005">
    <property type="entry name" value="TPR"/>
    <property type="match status" value="3"/>
</dbReference>
<proteinExistence type="predicted"/>
<feature type="repeat" description="TPR" evidence="3">
    <location>
        <begin position="710"/>
        <end position="743"/>
    </location>
</feature>
<comment type="caution">
    <text evidence="4">The sequence shown here is derived from an EMBL/GenBank/DDBJ whole genome shotgun (WGS) entry which is preliminary data.</text>
</comment>
<dbReference type="InterPro" id="IPR014266">
    <property type="entry name" value="PEP-CTERM_TPR_PrsT"/>
</dbReference>
<evidence type="ECO:0000313" key="5">
    <source>
        <dbReference type="Proteomes" id="UP000230390"/>
    </source>
</evidence>
<evidence type="ECO:0000256" key="1">
    <source>
        <dbReference type="ARBA" id="ARBA00022737"/>
    </source>
</evidence>
<feature type="repeat" description="TPR" evidence="3">
    <location>
        <begin position="370"/>
        <end position="403"/>
    </location>
</feature>
<dbReference type="InterPro" id="IPR019734">
    <property type="entry name" value="TPR_rpt"/>
</dbReference>
<dbReference type="AlphaFoldDB" id="A0A2G8T885"/>
<keyword evidence="5" id="KW-1185">Reference proteome</keyword>
<sequence>MLLFNNKGFLWLSTAGAVTLASVLAGCKGDSTGTLAEAKNYHQKGELNAAAIVLKNVVETVPDDAETRYELATVYLDIGDGVSAEKEIRMALKHGYRGAQALPVLGKSLQMQGLFQKVLDETAAEARVKQSAGLLCVRADALLAMGKHDEAKQLYLAVLATTPTFTPALIGMGRVSVLAGDVDSALSYADTATAAEPRNTDALLFKGDLARAQNQPEQALAAYDKVVAIAPQHRSAHIEKAYLKTAMGKFESAQADLDIARKLAPTSVLLNYTQALLDFSQGKYSAAQDAMQRVLRVAPEHMPSVLLAGAISLNLGSLHQAEHHLRHYLEKNPANVYARKLLASTLLRTGHTPDALTVLAPALNDPQGDAQVLALAGESYMQARHFGKATELFEKASALEPTAARLRTSLALSRLGAGDQAQAVNDLQLAATLDVKSPQAGIALVRTELSLNHIDKAHDAVMALEKTQPDNAAVQELKGLVYVGKQDPAQARASFSQALTIQPAYFPAAANLAQLDMREKKPEAARQTLLAFLANNKTNTDVMTALATIAAGEGKKDDATRWLEQANAADPNAIAPAVNLVAQYLQTGKTQKALDTAAKLQVIHRDNPDLLDLLGKGQLANGEREQALDTYKKLAVALPRSAHAQMQVAAMHLLLKRPTQAEDYLKAALAMQPDFPAAQLALAELYVRKGWNELALMTAASLQRNHPKGAAGYQLQGDINMAQGKPELALAAFERAMELSKTSELMVKSVNALRAAGRQDEGGRRLAAWLRGHPDDVRAQLYKGETLMADKQYKPAAAQFEAILKQQPANVVALNNLALAYQLSQDTRAADIAAQAYKLANDQPVVMDTFGWILVEQGDTARGLPLLKQASALAPQARDIRYHMAMGLFKAGDKAAARKELEVLMAGNMKFAQADEARALLKQVQ</sequence>
<dbReference type="InterPro" id="IPR011990">
    <property type="entry name" value="TPR-like_helical_dom_sf"/>
</dbReference>
<dbReference type="RefSeq" id="WP_099793498.1">
    <property type="nucleotide sequence ID" value="NZ_JBHLYV010000028.1"/>
</dbReference>
<reference evidence="4 5" key="1">
    <citation type="submission" date="2017-10" db="EMBL/GenBank/DDBJ databases">
        <title>Massilia psychrophilum sp. nov., a novel purple-pigmented bacterium isolated from Tianshan glacier, Xinjiang Municipality, China.</title>
        <authorList>
            <person name="Wang H."/>
        </authorList>
    </citation>
    <scope>NUCLEOTIDE SEQUENCE [LARGE SCALE GENOMIC DNA]</scope>
    <source>
        <strain evidence="4 5">JCM 30074</strain>
    </source>
</reference>
<evidence type="ECO:0000256" key="3">
    <source>
        <dbReference type="PROSITE-ProRule" id="PRU00339"/>
    </source>
</evidence>
<accession>A0A2G8T885</accession>
<dbReference type="Pfam" id="PF13181">
    <property type="entry name" value="TPR_8"/>
    <property type="match status" value="1"/>
</dbReference>
<organism evidence="4 5">
    <name type="scientific">Massilia eurypsychrophila</name>
    <dbReference type="NCBI Taxonomy" id="1485217"/>
    <lineage>
        <taxon>Bacteria</taxon>
        <taxon>Pseudomonadati</taxon>
        <taxon>Pseudomonadota</taxon>
        <taxon>Betaproteobacteria</taxon>
        <taxon>Burkholderiales</taxon>
        <taxon>Oxalobacteraceae</taxon>
        <taxon>Telluria group</taxon>
        <taxon>Massilia</taxon>
    </lineage>
</organism>
<dbReference type="OrthoDB" id="5290951at2"/>
<dbReference type="Gene3D" id="1.25.40.10">
    <property type="entry name" value="Tetratricopeptide repeat domain"/>
    <property type="match status" value="6"/>
</dbReference>
<evidence type="ECO:0000313" key="4">
    <source>
        <dbReference type="EMBL" id="PIL42222.1"/>
    </source>
</evidence>
<dbReference type="EMBL" id="PDOC01000032">
    <property type="protein sequence ID" value="PIL42222.1"/>
    <property type="molecule type" value="Genomic_DNA"/>
</dbReference>
<gene>
    <name evidence="4" type="primary">prsT</name>
    <name evidence="4" type="ORF">CR105_25470</name>
</gene>
<dbReference type="PANTHER" id="PTHR45586">
    <property type="entry name" value="TPR REPEAT-CONTAINING PROTEIN PA4667"/>
    <property type="match status" value="1"/>
</dbReference>
<dbReference type="PANTHER" id="PTHR45586:SF1">
    <property type="entry name" value="LIPOPOLYSACCHARIDE ASSEMBLY PROTEIN B"/>
    <property type="match status" value="1"/>
</dbReference>
<dbReference type="Proteomes" id="UP000230390">
    <property type="component" value="Unassembled WGS sequence"/>
</dbReference>
<dbReference type="SMART" id="SM00028">
    <property type="entry name" value="TPR"/>
    <property type="match status" value="14"/>
</dbReference>
<dbReference type="Pfam" id="PF14559">
    <property type="entry name" value="TPR_19"/>
    <property type="match status" value="3"/>
</dbReference>
<dbReference type="PROSITE" id="PS51257">
    <property type="entry name" value="PROKAR_LIPOPROTEIN"/>
    <property type="match status" value="1"/>
</dbReference>
<feature type="repeat" description="TPR" evidence="3">
    <location>
        <begin position="200"/>
        <end position="233"/>
    </location>
</feature>
<keyword evidence="1" id="KW-0677">Repeat</keyword>
<protein>
    <submittedName>
        <fullName evidence="4">PEP-CTERM system TPR-repeat protein PrsT</fullName>
    </submittedName>
</protein>
<name>A0A2G8T885_9BURK</name>
<dbReference type="InterPro" id="IPR051012">
    <property type="entry name" value="CellSynth/LPSAsmb/PSIAsmb"/>
</dbReference>